<dbReference type="VEuPathDB" id="MicrosporidiaDB:NEQG_00736"/>
<dbReference type="GO" id="GO:0034388">
    <property type="term" value="C:Pwp2p-containing subcomplex of 90S preribosome"/>
    <property type="evidence" value="ECO:0007669"/>
    <property type="project" value="TreeGrafter"/>
</dbReference>
<dbReference type="InterPro" id="IPR011990">
    <property type="entry name" value="TPR-like_helical_dom_sf"/>
</dbReference>
<reference evidence="6" key="1">
    <citation type="submission" date="2011-01" db="EMBL/GenBank/DDBJ databases">
        <title>The Genome Sequence of Nematocida parisii strain ERTm3.</title>
        <authorList>
            <consortium name="The Broad Institute Genome Sequencing Platform"/>
            <consortium name="The Broad Institute Genome Sequencing Center for Infectious Disease"/>
            <person name="Cuomo C."/>
            <person name="Troemel E."/>
            <person name="Young S.K."/>
            <person name="Zeng Q."/>
            <person name="Gargeya S."/>
            <person name="Fitzgerald M."/>
            <person name="Haas B."/>
            <person name="Abouelleil A."/>
            <person name="Alvarado L."/>
            <person name="Arachchi H.M."/>
            <person name="Berlin A."/>
            <person name="Chapman S.B."/>
            <person name="Gearin G."/>
            <person name="Goldberg J."/>
            <person name="Griggs A."/>
            <person name="Gujja S."/>
            <person name="Hansen M."/>
            <person name="Heiman D."/>
            <person name="Howarth C."/>
            <person name="Larimer J."/>
            <person name="Lui A."/>
            <person name="MacDonald P.J.P."/>
            <person name="McCowen C."/>
            <person name="Montmayeur A."/>
            <person name="Murphy C."/>
            <person name="Neiman D."/>
            <person name="Pearson M."/>
            <person name="Priest M."/>
            <person name="Roberts A."/>
            <person name="Saif S."/>
            <person name="Shea T."/>
            <person name="Sisk P."/>
            <person name="Stolte C."/>
            <person name="Sykes S."/>
            <person name="Wortman J."/>
            <person name="Nusbaum C."/>
            <person name="Birren B."/>
        </authorList>
    </citation>
    <scope>NUCLEOTIDE SEQUENCE</scope>
    <source>
        <strain evidence="6">ERTm3</strain>
    </source>
</reference>
<dbReference type="PANTHER" id="PTHR23271:SF1">
    <property type="entry name" value="U3 SMALL NUCLEOLAR RNA-ASSOCIATED PROTEIN 6 HOMOLOG"/>
    <property type="match status" value="1"/>
</dbReference>
<evidence type="ECO:0000256" key="1">
    <source>
        <dbReference type="ARBA" id="ARBA00004604"/>
    </source>
</evidence>
<evidence type="ECO:0000313" key="6">
    <source>
        <dbReference type="EMBL" id="EIJ88917.1"/>
    </source>
</evidence>
<dbReference type="InParanoid" id="I3EI70"/>
<dbReference type="SUPFAM" id="SSF48452">
    <property type="entry name" value="TPR-like"/>
    <property type="match status" value="1"/>
</dbReference>
<feature type="domain" description="U3 small nucleolar RNA-associated protein 6 N-terminal" evidence="5">
    <location>
        <begin position="9"/>
        <end position="80"/>
    </location>
</feature>
<evidence type="ECO:0000256" key="3">
    <source>
        <dbReference type="ARBA" id="ARBA00022737"/>
    </source>
</evidence>
<dbReference type="AlphaFoldDB" id="I3EI70"/>
<dbReference type="HOGENOM" id="CLU_1349279_0_0_1"/>
<keyword evidence="7" id="KW-1185">Reference proteome</keyword>
<comment type="subcellular location">
    <subcellularLocation>
        <location evidence="1">Nucleus</location>
        <location evidence="1">Nucleolus</location>
    </subcellularLocation>
</comment>
<dbReference type="PANTHER" id="PTHR23271">
    <property type="entry name" value="HEPATOCELLULAR CARCINOMA-ASSOCIATED ANTIGEN 66"/>
    <property type="match status" value="1"/>
</dbReference>
<dbReference type="OMA" id="ISEMEHM"/>
<accession>I3EI70</accession>
<name>I3EI70_NEMP3</name>
<gene>
    <name evidence="6" type="ORF">NEQG_00736</name>
</gene>
<keyword evidence="2" id="KW-0698">rRNA processing</keyword>
<dbReference type="Pfam" id="PF08640">
    <property type="entry name" value="U3_assoc_6"/>
    <property type="match status" value="1"/>
</dbReference>
<dbReference type="STRING" id="935791.I3EI70"/>
<dbReference type="GO" id="GO:0000462">
    <property type="term" value="P:maturation of SSU-rRNA from tricistronic rRNA transcript (SSU-rRNA, 5.8S rRNA, LSU-rRNA)"/>
    <property type="evidence" value="ECO:0007669"/>
    <property type="project" value="InterPro"/>
</dbReference>
<keyword evidence="3" id="KW-0677">Repeat</keyword>
<evidence type="ECO:0000313" key="7">
    <source>
        <dbReference type="Proteomes" id="UP000002872"/>
    </source>
</evidence>
<dbReference type="InterPro" id="IPR013949">
    <property type="entry name" value="Utp6"/>
</dbReference>
<dbReference type="GO" id="GO:0032040">
    <property type="term" value="C:small-subunit processome"/>
    <property type="evidence" value="ECO:0007669"/>
    <property type="project" value="TreeGrafter"/>
</dbReference>
<dbReference type="Gene3D" id="1.25.40.10">
    <property type="entry name" value="Tetratricopeptide repeat domain"/>
    <property type="match status" value="1"/>
</dbReference>
<dbReference type="InterPro" id="IPR055347">
    <property type="entry name" value="UTP6_N"/>
</dbReference>
<dbReference type="EMBL" id="GL870877">
    <property type="protein sequence ID" value="EIJ88917.1"/>
    <property type="molecule type" value="Genomic_DNA"/>
</dbReference>
<keyword evidence="4" id="KW-0539">Nucleus</keyword>
<dbReference type="Proteomes" id="UP000002872">
    <property type="component" value="Unassembled WGS sequence"/>
</dbReference>
<dbReference type="GO" id="GO:0030515">
    <property type="term" value="F:snoRNA binding"/>
    <property type="evidence" value="ECO:0007669"/>
    <property type="project" value="InterPro"/>
</dbReference>
<protein>
    <recommendedName>
        <fullName evidence="5">U3 small nucleolar RNA-associated protein 6 N-terminal domain-containing protein</fullName>
    </recommendedName>
</protein>
<evidence type="ECO:0000256" key="2">
    <source>
        <dbReference type="ARBA" id="ARBA00022552"/>
    </source>
</evidence>
<sequence length="202" mass="24086">MSSSVISELEYMMPELSYYKDRKIFKKEEIEAIVKKRKKFEEILATKPRLSIFLMYIEYEAILERIYKKRSKKIHKKKNYITKRIDSLYKRAQFAFLDMEDLLISHLEYFISVQDKAKIKETAVEIPRKCTGSFKVWIKCADALRSIGEIEGSRILLQRALRVLPSHKKEIIEEYIRLEEDNEENDSPKIIEILKKQIITES</sequence>
<dbReference type="OrthoDB" id="28112at2759"/>
<evidence type="ECO:0000256" key="4">
    <source>
        <dbReference type="ARBA" id="ARBA00023242"/>
    </source>
</evidence>
<proteinExistence type="predicted"/>
<organism evidence="6 7">
    <name type="scientific">Nematocida parisii (strain ERTm3)</name>
    <name type="common">Nematode killer fungus</name>
    <dbReference type="NCBI Taxonomy" id="935791"/>
    <lineage>
        <taxon>Eukaryota</taxon>
        <taxon>Fungi</taxon>
        <taxon>Fungi incertae sedis</taxon>
        <taxon>Microsporidia</taxon>
        <taxon>Nematocida</taxon>
    </lineage>
</organism>
<evidence type="ECO:0000259" key="5">
    <source>
        <dbReference type="Pfam" id="PF08640"/>
    </source>
</evidence>